<reference evidence="4" key="1">
    <citation type="journal article" date="2016" name="Nat. Genet.">
        <title>A high-quality carrot genome assembly provides new insights into carotenoid accumulation and asterid genome evolution.</title>
        <authorList>
            <person name="Iorizzo M."/>
            <person name="Ellison S."/>
            <person name="Senalik D."/>
            <person name="Zeng P."/>
            <person name="Satapoomin P."/>
            <person name="Huang J."/>
            <person name="Bowman M."/>
            <person name="Iovene M."/>
            <person name="Sanseverino W."/>
            <person name="Cavagnaro P."/>
            <person name="Yildiz M."/>
            <person name="Macko-Podgorni A."/>
            <person name="Moranska E."/>
            <person name="Grzebelus E."/>
            <person name="Grzebelus D."/>
            <person name="Ashrafi H."/>
            <person name="Zheng Z."/>
            <person name="Cheng S."/>
            <person name="Spooner D."/>
            <person name="Van Deynze A."/>
            <person name="Simon P."/>
        </authorList>
    </citation>
    <scope>NUCLEOTIDE SEQUENCE</scope>
    <source>
        <tissue evidence="4">Leaf</tissue>
    </source>
</reference>
<gene>
    <name evidence="4" type="ORF">DCAR_0207204</name>
</gene>
<evidence type="ECO:0000313" key="4">
    <source>
        <dbReference type="EMBL" id="WOG87971.1"/>
    </source>
</evidence>
<feature type="coiled-coil region" evidence="1">
    <location>
        <begin position="1233"/>
        <end position="1270"/>
    </location>
</feature>
<feature type="coiled-coil region" evidence="1">
    <location>
        <begin position="1368"/>
        <end position="1427"/>
    </location>
</feature>
<organism evidence="4 5">
    <name type="scientific">Daucus carota subsp. sativus</name>
    <name type="common">Carrot</name>
    <dbReference type="NCBI Taxonomy" id="79200"/>
    <lineage>
        <taxon>Eukaryota</taxon>
        <taxon>Viridiplantae</taxon>
        <taxon>Streptophyta</taxon>
        <taxon>Embryophyta</taxon>
        <taxon>Tracheophyta</taxon>
        <taxon>Spermatophyta</taxon>
        <taxon>Magnoliopsida</taxon>
        <taxon>eudicotyledons</taxon>
        <taxon>Gunneridae</taxon>
        <taxon>Pentapetalae</taxon>
        <taxon>asterids</taxon>
        <taxon>campanulids</taxon>
        <taxon>Apiales</taxon>
        <taxon>Apiaceae</taxon>
        <taxon>Apioideae</taxon>
        <taxon>Scandiceae</taxon>
        <taxon>Daucinae</taxon>
        <taxon>Daucus</taxon>
        <taxon>Daucus sect. Daucus</taxon>
    </lineage>
</organism>
<feature type="coiled-coil region" evidence="1">
    <location>
        <begin position="1295"/>
        <end position="1329"/>
    </location>
</feature>
<evidence type="ECO:0000256" key="2">
    <source>
        <dbReference type="SAM" id="MobiDB-lite"/>
    </source>
</evidence>
<proteinExistence type="predicted"/>
<evidence type="ECO:0000256" key="1">
    <source>
        <dbReference type="SAM" id="Coils"/>
    </source>
</evidence>
<feature type="compositionally biased region" description="Polar residues" evidence="2">
    <location>
        <begin position="1349"/>
        <end position="1360"/>
    </location>
</feature>
<dbReference type="PROSITE" id="PS51840">
    <property type="entry name" value="C2_NT"/>
    <property type="match status" value="1"/>
</dbReference>
<dbReference type="PANTHER" id="PTHR47270:SF13">
    <property type="entry name" value="HEAVY CHAIN-LIKE PROTEIN, PUTATIVE-RELATED"/>
    <property type="match status" value="1"/>
</dbReference>
<keyword evidence="1" id="KW-0175">Coiled coil</keyword>
<feature type="coiled-coil region" evidence="1">
    <location>
        <begin position="1146"/>
        <end position="1180"/>
    </location>
</feature>
<feature type="coiled-coil region" evidence="1">
    <location>
        <begin position="694"/>
        <end position="795"/>
    </location>
</feature>
<feature type="coiled-coil region" evidence="1">
    <location>
        <begin position="1040"/>
        <end position="1106"/>
    </location>
</feature>
<feature type="region of interest" description="Disordered" evidence="2">
    <location>
        <begin position="191"/>
        <end position="308"/>
    </location>
</feature>
<feature type="compositionally biased region" description="Low complexity" evidence="2">
    <location>
        <begin position="242"/>
        <end position="254"/>
    </location>
</feature>
<name>A0AAF0WG74_DAUCS</name>
<evidence type="ECO:0000259" key="3">
    <source>
        <dbReference type="PROSITE" id="PS51840"/>
    </source>
</evidence>
<keyword evidence="5" id="KW-1185">Reference proteome</keyword>
<dbReference type="Proteomes" id="UP000077755">
    <property type="component" value="Chromosome 2"/>
</dbReference>
<dbReference type="PANTHER" id="PTHR47270">
    <property type="entry name" value="PROTEIN MLP1-LIKE"/>
    <property type="match status" value="1"/>
</dbReference>
<evidence type="ECO:0000313" key="5">
    <source>
        <dbReference type="Proteomes" id="UP000077755"/>
    </source>
</evidence>
<feature type="coiled-coil region" evidence="1">
    <location>
        <begin position="825"/>
        <end position="982"/>
    </location>
</feature>
<accession>A0AAF0WG74</accession>
<feature type="coiled-coil region" evidence="1">
    <location>
        <begin position="575"/>
        <end position="609"/>
    </location>
</feature>
<feature type="domain" description="C2 NT-type" evidence="3">
    <location>
        <begin position="14"/>
        <end position="149"/>
    </location>
</feature>
<feature type="coiled-coil region" evidence="1">
    <location>
        <begin position="351"/>
        <end position="448"/>
    </location>
</feature>
<dbReference type="EMBL" id="CP093344">
    <property type="protein sequence ID" value="WOG87971.1"/>
    <property type="molecule type" value="Genomic_DNA"/>
</dbReference>
<feature type="region of interest" description="Disordered" evidence="2">
    <location>
        <begin position="1"/>
        <end position="20"/>
    </location>
</feature>
<feature type="region of interest" description="Disordered" evidence="2">
    <location>
        <begin position="1329"/>
        <end position="1360"/>
    </location>
</feature>
<feature type="compositionally biased region" description="Polar residues" evidence="2">
    <location>
        <begin position="207"/>
        <end position="233"/>
    </location>
</feature>
<dbReference type="Pfam" id="PF10358">
    <property type="entry name" value="NT-C2"/>
    <property type="match status" value="1"/>
</dbReference>
<dbReference type="InterPro" id="IPR019448">
    <property type="entry name" value="NT-C2"/>
</dbReference>
<sequence length="1461" mass="166678">MLKLHRHKSNSSSDHHKSHTDDKIDFKFSNIQAFQVPKGWDKLFVTLISAKKGKTISKTGKASVRNGSCRWTETLSDSIWVARESDSKDPEKYLFKLVVSMGSARSSILGETSINLAVHMSSRVSVPVSLPLKKCVHGTTIQVEVQCLAPRTKLGTENCSEVHSVTEDVTADDDIDSMSNGSSYTFTKSFGSSSGNLSHRGEHGSRETSFSLGSEDSLSRESFSPQSNLTGGLNNVIGRQDSTGSQSSASYGSYHVYDSSTSNHSPYHLGKIPQTQKEDRGQILHSIGTSPLQNSDSSNNFLEPEEVKTEELRAEAGMWERNARKLMVDIELIRKEYEDQTKRHTDLVLELSSSQTECAHLKQEIKHLKEEAAKKQNDHENMKLQALGKDSIQNELEDEIRFLRESNGNLALQLNKTQDSNLELVSVLQEMEETIEKQKVEIDNLSTLKSKCAYTEYESNSEHQYIAEVKSSIEQVSAEKMIKRTCHSDPRSCIEHVKADIHTELNSESLNPFVGQIPDTRKYEISSEQDILAQDFKEQSRCKSTVKVGMNLETELSIAHISQELRLPDHDNRDNLDLINEIESLKEKIQELERDCNELTDENLELLCKLKESKNFLSNDSQEDTFNGTSSSEERNIESQLWQLREDIKKKEIHRQEVDSDLQSRFNVIESKCSNLELQLQGSEDKVCYLENELHKKCAQIEQQECKIAALKQKLLASGQGIENLHKELELRVADLEEELLTKDSEIEELKADSLLKEIEIEALRHQQCDLKAHISDLQKFKTELEGKIEAMKQEGSSMTSESSNMLENDTVIVKSSTNSHIFANKILEKKVVELENCRHDLEINLSELEIENVQLSERVSGLEAQLRYMTEARESSRLEAQHSETRIMSLRDEINRLVNETESQKVEMRQKLEEMQTRWLEAEEESAYLKKANPKLQATAENLIGECNFLQKTNGELRQQRLELNKLCSVLEAELKESQNRSAGFVMRIDALEARFSSMLSEFSSKEEILVSELNAIHVLDNEYIEKLDLGESLLNQMYLEKAAECEKLQQEVAHLSTQISATHDEREKRGSEAVLEMHILRANNDKLEATLQEVHGKLELSEKKLNMIQLEYDTKVLHLTGELAVSKQNHENLVGKHEKLLGLFKDVRDNEERLKGTVDELESKFKSTDCEKLQLEEETSSLRSRLQEISFLQEEVLCLKTSFNEMKIDNQRLSASLQLVSGDYEEVKVVRDQLIQKISSMQNTVSELEDNKRIKVALEEKILRLEGDLSAREALCAQDAELKNEVGRIKRTSSQLQWKIRSLEEEKEECLDKVRALEEELKQERGITANSDQLPRSYGTYTDHEAPTSSEVGNSPNLDNDMASRIQFLENELAEALEANDMYKAQLKSMLSDSSRIDADSEKINEDIDQRMSLLETELKELRELYLHKSLKCAEVEAQREQLVMKLKTTNSHRRNWFS</sequence>
<reference evidence="4" key="2">
    <citation type="submission" date="2022-03" db="EMBL/GenBank/DDBJ databases">
        <title>Draft title - Genomic analysis of global carrot germplasm unveils the trajectory of domestication and the origin of high carotenoid orange carrot.</title>
        <authorList>
            <person name="Iorizzo M."/>
            <person name="Ellison S."/>
            <person name="Senalik D."/>
            <person name="Macko-Podgorni A."/>
            <person name="Grzebelus D."/>
            <person name="Bostan H."/>
            <person name="Rolling W."/>
            <person name="Curaba J."/>
            <person name="Simon P."/>
        </authorList>
    </citation>
    <scope>NUCLEOTIDE SEQUENCE</scope>
    <source>
        <tissue evidence="4">Leaf</tissue>
    </source>
</reference>
<feature type="compositionally biased region" description="Polar residues" evidence="2">
    <location>
        <begin position="287"/>
        <end position="301"/>
    </location>
</feature>
<protein>
    <recommendedName>
        <fullName evidence="3">C2 NT-type domain-containing protein</fullName>
    </recommendedName>
</protein>